<organism evidence="7 8">
    <name type="scientific">Hondaea fermentalgiana</name>
    <dbReference type="NCBI Taxonomy" id="2315210"/>
    <lineage>
        <taxon>Eukaryota</taxon>
        <taxon>Sar</taxon>
        <taxon>Stramenopiles</taxon>
        <taxon>Bigyra</taxon>
        <taxon>Labyrinthulomycetes</taxon>
        <taxon>Thraustochytrida</taxon>
        <taxon>Thraustochytriidae</taxon>
        <taxon>Hondaea</taxon>
    </lineage>
</organism>
<feature type="transmembrane region" description="Helical" evidence="6">
    <location>
        <begin position="43"/>
        <end position="61"/>
    </location>
</feature>
<feature type="transmembrane region" description="Helical" evidence="6">
    <location>
        <begin position="112"/>
        <end position="133"/>
    </location>
</feature>
<dbReference type="AlphaFoldDB" id="A0A2R5G933"/>
<reference evidence="7 8" key="1">
    <citation type="submission" date="2017-12" db="EMBL/GenBank/DDBJ databases">
        <title>Sequencing, de novo assembly and annotation of complete genome of a new Thraustochytrid species, strain FCC1311.</title>
        <authorList>
            <person name="Sedici K."/>
            <person name="Godart F."/>
            <person name="Aiese Cigliano R."/>
            <person name="Sanseverino W."/>
            <person name="Barakat M."/>
            <person name="Ortet P."/>
            <person name="Marechal E."/>
            <person name="Cagnac O."/>
            <person name="Amato A."/>
        </authorList>
    </citation>
    <scope>NUCLEOTIDE SEQUENCE [LARGE SCALE GENOMIC DNA]</scope>
</reference>
<dbReference type="GO" id="GO:0016020">
    <property type="term" value="C:membrane"/>
    <property type="evidence" value="ECO:0007669"/>
    <property type="project" value="UniProtKB-SubCell"/>
</dbReference>
<sequence>MGSLVSTAASLASIACNTVVCATTCASCCMNAAGSLSLRTAKIFYVLLLGLATLLALFFRYNGDDLGLDLGAWQVHCSSKDDKHSLMPGSSLAGYTLREDADYYIYCKGDAAVYRISAVLAGFFAIMTVLSFLDGGRTTRGWWAFKLFGLFFALLISFFVSNSFFDNSGYAWLARIGSVGFLLLQILILIDFSYDINDRMVELAFPAAGEENRFWLFAILGSAAVLYLVSLVGIPLLFTFFGECAPGVVFSSITLLGIIVFTGLTLFRDRIVGEEGAILPAAVVGAYSTYLAWSSLSSHPDPVCAPGHDTSSHHLANLIIGIIIATVSLMWTTLSVSDSIEGLVSGSDNMRNTEAATPLYTVESESGAESRVESGGLEHAEMDDSASTERIWIFHLVLMGASMYMGMLLTNWGASDNAHGNETGTIGLATMWVKIATQWLTMLLYIWTLVAPRVLGEYRDFDY</sequence>
<dbReference type="PANTHER" id="PTHR10383:SF9">
    <property type="entry name" value="SERINE INCORPORATOR, ISOFORM F"/>
    <property type="match status" value="1"/>
</dbReference>
<keyword evidence="8" id="KW-1185">Reference proteome</keyword>
<evidence type="ECO:0000256" key="3">
    <source>
        <dbReference type="ARBA" id="ARBA00022692"/>
    </source>
</evidence>
<feature type="transmembrane region" description="Helical" evidence="6">
    <location>
        <begin position="247"/>
        <end position="267"/>
    </location>
</feature>
<evidence type="ECO:0000256" key="5">
    <source>
        <dbReference type="ARBA" id="ARBA00023136"/>
    </source>
</evidence>
<feature type="transmembrane region" description="Helical" evidence="6">
    <location>
        <begin position="392"/>
        <end position="414"/>
    </location>
</feature>
<feature type="transmembrane region" description="Helical" evidence="6">
    <location>
        <begin position="426"/>
        <end position="450"/>
    </location>
</feature>
<comment type="similarity">
    <text evidence="2">Belongs to the TDE1 family.</text>
</comment>
<protein>
    <submittedName>
        <fullName evidence="7">Serine incorporator 3</fullName>
    </submittedName>
</protein>
<dbReference type="PANTHER" id="PTHR10383">
    <property type="entry name" value="SERINE INCORPORATOR"/>
    <property type="match status" value="1"/>
</dbReference>
<evidence type="ECO:0000256" key="6">
    <source>
        <dbReference type="SAM" id="Phobius"/>
    </source>
</evidence>
<name>A0A2R5G933_9STRA</name>
<evidence type="ECO:0000313" key="7">
    <source>
        <dbReference type="EMBL" id="GBG24993.1"/>
    </source>
</evidence>
<feature type="transmembrane region" description="Helical" evidence="6">
    <location>
        <begin position="145"/>
        <end position="165"/>
    </location>
</feature>
<dbReference type="Proteomes" id="UP000241890">
    <property type="component" value="Unassembled WGS sequence"/>
</dbReference>
<keyword evidence="3 6" id="KW-0812">Transmembrane</keyword>
<feature type="transmembrane region" description="Helical" evidence="6">
    <location>
        <begin position="276"/>
        <end position="295"/>
    </location>
</feature>
<dbReference type="InParanoid" id="A0A2R5G933"/>
<feature type="transmembrane region" description="Helical" evidence="6">
    <location>
        <begin position="214"/>
        <end position="241"/>
    </location>
</feature>
<gene>
    <name evidence="7" type="ORF">FCC1311_012102</name>
</gene>
<evidence type="ECO:0000256" key="1">
    <source>
        <dbReference type="ARBA" id="ARBA00004141"/>
    </source>
</evidence>
<dbReference type="OrthoDB" id="5963193at2759"/>
<accession>A0A2R5G933</accession>
<evidence type="ECO:0000256" key="4">
    <source>
        <dbReference type="ARBA" id="ARBA00022989"/>
    </source>
</evidence>
<feature type="transmembrane region" description="Helical" evidence="6">
    <location>
        <begin position="315"/>
        <end position="334"/>
    </location>
</feature>
<feature type="transmembrane region" description="Helical" evidence="6">
    <location>
        <begin position="171"/>
        <end position="194"/>
    </location>
</feature>
<evidence type="ECO:0000256" key="2">
    <source>
        <dbReference type="ARBA" id="ARBA00006665"/>
    </source>
</evidence>
<evidence type="ECO:0000313" key="8">
    <source>
        <dbReference type="Proteomes" id="UP000241890"/>
    </source>
</evidence>
<dbReference type="Pfam" id="PF03348">
    <property type="entry name" value="Serinc"/>
    <property type="match status" value="1"/>
</dbReference>
<keyword evidence="4 6" id="KW-1133">Transmembrane helix</keyword>
<dbReference type="InterPro" id="IPR005016">
    <property type="entry name" value="TDE1/TMS"/>
</dbReference>
<comment type="caution">
    <text evidence="7">The sequence shown here is derived from an EMBL/GenBank/DDBJ whole genome shotgun (WGS) entry which is preliminary data.</text>
</comment>
<dbReference type="EMBL" id="BEYU01000010">
    <property type="protein sequence ID" value="GBG24993.1"/>
    <property type="molecule type" value="Genomic_DNA"/>
</dbReference>
<keyword evidence="5 6" id="KW-0472">Membrane</keyword>
<proteinExistence type="inferred from homology"/>
<comment type="subcellular location">
    <subcellularLocation>
        <location evidence="1">Membrane</location>
        <topology evidence="1">Multi-pass membrane protein</topology>
    </subcellularLocation>
</comment>